<accession>A0A7Y0L8V1</accession>
<sequence>MMISAGESPKALYCPQCGTAMKRSALRCPACGADIKVGPIPLYREAAARTEGPRRRGLAILGTAASLVLLTGGYAFQRYHTATSDLGKAHQALLQDHWKLAEAEARDAKDAWPNMDTQGVEKRAQALGASAHYFNLALTLYHQGHYGKATADFRKVAAGDSHYPLARKYVADIITGEADLSRVQALSKAVVAISDDITSYTNDYNSTVDYANQALSAYQNGISLFGYSPSVSFANNVANGQSAFSSLQQDASQLSTDVSALSTALGLISATPTLRNASLANIESAAQGLVNNSSQIDTAFSDELSSFQAIANGSATVAYGLSSDVSAINQQEAAWSRNQNNLSNAVSHFAGFASGVVGRYLGLQHSLTQEFQSLSPAS</sequence>
<dbReference type="RefSeq" id="WP_169103286.1">
    <property type="nucleotide sequence ID" value="NZ_JABBVZ010000225.1"/>
</dbReference>
<dbReference type="Proteomes" id="UP000533476">
    <property type="component" value="Unassembled WGS sequence"/>
</dbReference>
<protein>
    <recommendedName>
        <fullName evidence="3">Zinc-ribbon domain-containing protein</fullName>
    </recommendedName>
</protein>
<dbReference type="EMBL" id="JABBVZ010000225">
    <property type="protein sequence ID" value="NMP25087.1"/>
    <property type="molecule type" value="Genomic_DNA"/>
</dbReference>
<evidence type="ECO:0008006" key="3">
    <source>
        <dbReference type="Google" id="ProtNLM"/>
    </source>
</evidence>
<evidence type="ECO:0000313" key="2">
    <source>
        <dbReference type="Proteomes" id="UP000533476"/>
    </source>
</evidence>
<organism evidence="1 2">
    <name type="scientific">Sulfobacillus harzensis</name>
    <dbReference type="NCBI Taxonomy" id="2729629"/>
    <lineage>
        <taxon>Bacteria</taxon>
        <taxon>Bacillati</taxon>
        <taxon>Bacillota</taxon>
        <taxon>Clostridia</taxon>
        <taxon>Eubacteriales</taxon>
        <taxon>Clostridiales Family XVII. Incertae Sedis</taxon>
        <taxon>Sulfobacillus</taxon>
    </lineage>
</organism>
<dbReference type="Gene3D" id="1.25.40.10">
    <property type="entry name" value="Tetratricopeptide repeat domain"/>
    <property type="match status" value="1"/>
</dbReference>
<dbReference type="AlphaFoldDB" id="A0A7Y0L8V1"/>
<evidence type="ECO:0000313" key="1">
    <source>
        <dbReference type="EMBL" id="NMP25087.1"/>
    </source>
</evidence>
<dbReference type="SUPFAM" id="SSF48452">
    <property type="entry name" value="TPR-like"/>
    <property type="match status" value="1"/>
</dbReference>
<reference evidence="1 2" key="1">
    <citation type="submission" date="2020-04" db="EMBL/GenBank/DDBJ databases">
        <authorList>
            <person name="Zhang R."/>
            <person name="Schippers A."/>
        </authorList>
    </citation>
    <scope>NUCLEOTIDE SEQUENCE [LARGE SCALE GENOMIC DNA]</scope>
    <source>
        <strain evidence="1 2">DSM 109850</strain>
    </source>
</reference>
<comment type="caution">
    <text evidence="1">The sequence shown here is derived from an EMBL/GenBank/DDBJ whole genome shotgun (WGS) entry which is preliminary data.</text>
</comment>
<keyword evidence="2" id="KW-1185">Reference proteome</keyword>
<dbReference type="InterPro" id="IPR011990">
    <property type="entry name" value="TPR-like_helical_dom_sf"/>
</dbReference>
<gene>
    <name evidence="1" type="ORF">HIJ39_22560</name>
</gene>
<proteinExistence type="predicted"/>
<name>A0A7Y0L8V1_9FIRM</name>